<evidence type="ECO:0000256" key="8">
    <source>
        <dbReference type="ARBA" id="ARBA00023136"/>
    </source>
</evidence>
<keyword evidence="8 9" id="KW-0472">Membrane</keyword>
<feature type="transmembrane region" description="Helical" evidence="9">
    <location>
        <begin position="117"/>
        <end position="135"/>
    </location>
</feature>
<sequence>MGEAIIFIGLLIFAAHLFAMIFSTKKIPDVLLLLLIGIIIGPVLGLVYPDFLGKAGTIFTSIVLIVILFDGGLDISIHDLKLSWKPTITLSLSSLVGSIILVTSICMLIGLTFINSLIVGIILSGTSSAVVIPLTQNLKLGKSTKTALVLESAITDIICFVLALAFMEASKEGSGVNIGSVAGGVFSSFVMATIIGFASGIVWSSLLQKIRTFKNSMFLTPAYLFIVYGIAETLGFSGAIAALAVGITISNMEYFHFKFLERYQKNRELKLTDGEKDFLGELVFVLKTFFFVYIGISIPFDNTIALIAGLSFTVVLLIMRIFIAKFFSPKQSNGFDKSIISLMIPKGLAAAVLASIPEQMGLAQGDMIKNVVYATVLFSILLCSILIFIIERYPKANIFMRFFFHPKRKNKTNASLNEASSSEILEIENKDGESF</sequence>
<keyword evidence="6 9" id="KW-1133">Transmembrane helix</keyword>
<dbReference type="GO" id="GO:1902600">
    <property type="term" value="P:proton transmembrane transport"/>
    <property type="evidence" value="ECO:0007669"/>
    <property type="project" value="InterPro"/>
</dbReference>
<dbReference type="Pfam" id="PF00999">
    <property type="entry name" value="Na_H_Exchanger"/>
    <property type="match status" value="1"/>
</dbReference>
<dbReference type="Gene3D" id="1.20.1530.20">
    <property type="match status" value="1"/>
</dbReference>
<dbReference type="AlphaFoldDB" id="A0A644URC7"/>
<keyword evidence="5 9" id="KW-0812">Transmembrane</keyword>
<feature type="transmembrane region" description="Helical" evidence="9">
    <location>
        <begin position="147"/>
        <end position="166"/>
    </location>
</feature>
<feature type="transmembrane region" description="Helical" evidence="9">
    <location>
        <begin position="55"/>
        <end position="77"/>
    </location>
</feature>
<feature type="transmembrane region" description="Helical" evidence="9">
    <location>
        <begin position="278"/>
        <end position="298"/>
    </location>
</feature>
<feature type="transmembrane region" description="Helical" evidence="9">
    <location>
        <begin position="304"/>
        <end position="327"/>
    </location>
</feature>
<reference evidence="11" key="1">
    <citation type="submission" date="2019-08" db="EMBL/GenBank/DDBJ databases">
        <authorList>
            <person name="Kucharzyk K."/>
            <person name="Murdoch R.W."/>
            <person name="Higgins S."/>
            <person name="Loffler F."/>
        </authorList>
    </citation>
    <scope>NUCLEOTIDE SEQUENCE</scope>
</reference>
<feature type="transmembrane region" description="Helical" evidence="9">
    <location>
        <begin position="339"/>
        <end position="356"/>
    </location>
</feature>
<dbReference type="InterPro" id="IPR038770">
    <property type="entry name" value="Na+/solute_symporter_sf"/>
</dbReference>
<dbReference type="InterPro" id="IPR006153">
    <property type="entry name" value="Cation/H_exchanger_TM"/>
</dbReference>
<evidence type="ECO:0000256" key="1">
    <source>
        <dbReference type="ARBA" id="ARBA00004651"/>
    </source>
</evidence>
<feature type="transmembrane region" description="Helical" evidence="9">
    <location>
        <begin position="6"/>
        <end position="23"/>
    </location>
</feature>
<keyword evidence="4" id="KW-1003">Cell membrane</keyword>
<keyword evidence="7" id="KW-0406">Ion transport</keyword>
<organism evidence="11">
    <name type="scientific">bioreactor metagenome</name>
    <dbReference type="NCBI Taxonomy" id="1076179"/>
    <lineage>
        <taxon>unclassified sequences</taxon>
        <taxon>metagenomes</taxon>
        <taxon>ecological metagenomes</taxon>
    </lineage>
</organism>
<evidence type="ECO:0000256" key="6">
    <source>
        <dbReference type="ARBA" id="ARBA00022989"/>
    </source>
</evidence>
<dbReference type="GO" id="GO:0015297">
    <property type="term" value="F:antiporter activity"/>
    <property type="evidence" value="ECO:0007669"/>
    <property type="project" value="UniProtKB-KW"/>
</dbReference>
<keyword evidence="2" id="KW-0813">Transport</keyword>
<protein>
    <submittedName>
        <fullName evidence="11">Na(+)/H(+)-K(+) antiporter GerN</fullName>
    </submittedName>
</protein>
<dbReference type="GO" id="GO:0005886">
    <property type="term" value="C:plasma membrane"/>
    <property type="evidence" value="ECO:0007669"/>
    <property type="project" value="UniProtKB-SubCell"/>
</dbReference>
<feature type="transmembrane region" description="Helical" evidence="9">
    <location>
        <begin position="178"/>
        <end position="203"/>
    </location>
</feature>
<feature type="transmembrane region" description="Helical" evidence="9">
    <location>
        <begin position="237"/>
        <end position="257"/>
    </location>
</feature>
<evidence type="ECO:0000256" key="2">
    <source>
        <dbReference type="ARBA" id="ARBA00022448"/>
    </source>
</evidence>
<feature type="transmembrane region" description="Helical" evidence="9">
    <location>
        <begin position="89"/>
        <end position="111"/>
    </location>
</feature>
<dbReference type="EMBL" id="VSSQ01000150">
    <property type="protein sequence ID" value="MPL81454.1"/>
    <property type="molecule type" value="Genomic_DNA"/>
</dbReference>
<name>A0A644URC7_9ZZZZ</name>
<proteinExistence type="predicted"/>
<comment type="caution">
    <text evidence="11">The sequence shown here is derived from an EMBL/GenBank/DDBJ whole genome shotgun (WGS) entry which is preliminary data.</text>
</comment>
<evidence type="ECO:0000259" key="10">
    <source>
        <dbReference type="Pfam" id="PF00999"/>
    </source>
</evidence>
<evidence type="ECO:0000256" key="3">
    <source>
        <dbReference type="ARBA" id="ARBA00022449"/>
    </source>
</evidence>
<gene>
    <name evidence="11" type="primary">gerN_4</name>
    <name evidence="11" type="ORF">SDC9_27374</name>
</gene>
<accession>A0A644URC7</accession>
<evidence type="ECO:0000256" key="9">
    <source>
        <dbReference type="SAM" id="Phobius"/>
    </source>
</evidence>
<feature type="transmembrane region" description="Helical" evidence="9">
    <location>
        <begin position="215"/>
        <end position="231"/>
    </location>
</feature>
<dbReference type="PANTHER" id="PTHR32507:SF0">
    <property type="entry name" value="NA(+)_H(+) ANTIPORTER 2-RELATED"/>
    <property type="match status" value="1"/>
</dbReference>
<evidence type="ECO:0000256" key="7">
    <source>
        <dbReference type="ARBA" id="ARBA00023065"/>
    </source>
</evidence>
<comment type="subcellular location">
    <subcellularLocation>
        <location evidence="1">Cell membrane</location>
        <topology evidence="1">Multi-pass membrane protein</topology>
    </subcellularLocation>
</comment>
<evidence type="ECO:0000256" key="4">
    <source>
        <dbReference type="ARBA" id="ARBA00022475"/>
    </source>
</evidence>
<feature type="transmembrane region" description="Helical" evidence="9">
    <location>
        <begin position="30"/>
        <end position="49"/>
    </location>
</feature>
<evidence type="ECO:0000313" key="11">
    <source>
        <dbReference type="EMBL" id="MPL81454.1"/>
    </source>
</evidence>
<keyword evidence="3" id="KW-0050">Antiport</keyword>
<evidence type="ECO:0000256" key="5">
    <source>
        <dbReference type="ARBA" id="ARBA00022692"/>
    </source>
</evidence>
<feature type="transmembrane region" description="Helical" evidence="9">
    <location>
        <begin position="371"/>
        <end position="390"/>
    </location>
</feature>
<dbReference type="PANTHER" id="PTHR32507">
    <property type="entry name" value="NA(+)/H(+) ANTIPORTER 1"/>
    <property type="match status" value="1"/>
</dbReference>
<feature type="domain" description="Cation/H+ exchanger transmembrane" evidence="10">
    <location>
        <begin position="14"/>
        <end position="389"/>
    </location>
</feature>